<dbReference type="AlphaFoldDB" id="A0A9D2SSB8"/>
<comment type="caution">
    <text evidence="4">The sequence shown here is derived from an EMBL/GenBank/DDBJ whole genome shotgun (WGS) entry which is preliminary data.</text>
</comment>
<organism evidence="4 5">
    <name type="scientific">Candidatus Eisenbergiella merdavium</name>
    <dbReference type="NCBI Taxonomy" id="2838551"/>
    <lineage>
        <taxon>Bacteria</taxon>
        <taxon>Bacillati</taxon>
        <taxon>Bacillota</taxon>
        <taxon>Clostridia</taxon>
        <taxon>Lachnospirales</taxon>
        <taxon>Lachnospiraceae</taxon>
        <taxon>Eisenbergiella</taxon>
    </lineage>
</organism>
<reference evidence="4" key="1">
    <citation type="journal article" date="2021" name="PeerJ">
        <title>Extensive microbial diversity within the chicken gut microbiome revealed by metagenomics and culture.</title>
        <authorList>
            <person name="Gilroy R."/>
            <person name="Ravi A."/>
            <person name="Getino M."/>
            <person name="Pursley I."/>
            <person name="Horton D.L."/>
            <person name="Alikhan N.F."/>
            <person name="Baker D."/>
            <person name="Gharbi K."/>
            <person name="Hall N."/>
            <person name="Watson M."/>
            <person name="Adriaenssens E.M."/>
            <person name="Foster-Nyarko E."/>
            <person name="Jarju S."/>
            <person name="Secka A."/>
            <person name="Antonio M."/>
            <person name="Oren A."/>
            <person name="Chaudhuri R.R."/>
            <person name="La Ragione R."/>
            <person name="Hildebrand F."/>
            <person name="Pallen M.J."/>
        </authorList>
    </citation>
    <scope>NUCLEOTIDE SEQUENCE</scope>
    <source>
        <strain evidence="4">USAMLcec2-132</strain>
    </source>
</reference>
<dbReference type="SMART" id="SM00646">
    <property type="entry name" value="Ami_3"/>
    <property type="match status" value="1"/>
</dbReference>
<evidence type="ECO:0000259" key="3">
    <source>
        <dbReference type="PROSITE" id="PS51677"/>
    </source>
</evidence>
<dbReference type="EMBL" id="DWWS01000063">
    <property type="protein sequence ID" value="HJC25367.1"/>
    <property type="molecule type" value="Genomic_DNA"/>
</dbReference>
<name>A0A9D2SSB8_9FIRM</name>
<evidence type="ECO:0000256" key="2">
    <source>
        <dbReference type="SAM" id="Phobius"/>
    </source>
</evidence>
<dbReference type="CDD" id="cd02696">
    <property type="entry name" value="MurNAc-LAA"/>
    <property type="match status" value="1"/>
</dbReference>
<dbReference type="InterPro" id="IPR050695">
    <property type="entry name" value="N-acetylmuramoyl_amidase_3"/>
</dbReference>
<gene>
    <name evidence="4" type="ORF">H9761_16970</name>
</gene>
<dbReference type="Proteomes" id="UP000823891">
    <property type="component" value="Unassembled WGS sequence"/>
</dbReference>
<evidence type="ECO:0000313" key="4">
    <source>
        <dbReference type="EMBL" id="HJC25367.1"/>
    </source>
</evidence>
<feature type="transmembrane region" description="Helical" evidence="2">
    <location>
        <begin position="27"/>
        <end position="45"/>
    </location>
</feature>
<dbReference type="PROSITE" id="PS51677">
    <property type="entry name" value="NODB"/>
    <property type="match status" value="1"/>
</dbReference>
<dbReference type="GO" id="GO:0008745">
    <property type="term" value="F:N-acetylmuramoyl-L-alanine amidase activity"/>
    <property type="evidence" value="ECO:0007669"/>
    <property type="project" value="UniProtKB-EC"/>
</dbReference>
<keyword evidence="1 4" id="KW-0378">Hydrolase</keyword>
<keyword evidence="2" id="KW-1133">Transmembrane helix</keyword>
<dbReference type="GO" id="GO:0005975">
    <property type="term" value="P:carbohydrate metabolic process"/>
    <property type="evidence" value="ECO:0007669"/>
    <property type="project" value="InterPro"/>
</dbReference>
<dbReference type="Gene3D" id="3.20.20.370">
    <property type="entry name" value="Glycoside hydrolase/deacetylase"/>
    <property type="match status" value="1"/>
</dbReference>
<dbReference type="SUPFAM" id="SSF53187">
    <property type="entry name" value="Zn-dependent exopeptidases"/>
    <property type="match status" value="1"/>
</dbReference>
<keyword evidence="2" id="KW-0812">Transmembrane</keyword>
<protein>
    <submittedName>
        <fullName evidence="4">N-acetylmuramoyl-L-alanine amidase</fullName>
        <ecNumber evidence="4">3.5.1.28</ecNumber>
    </submittedName>
</protein>
<dbReference type="InterPro" id="IPR002509">
    <property type="entry name" value="NODB_dom"/>
</dbReference>
<dbReference type="Gene3D" id="3.40.630.40">
    <property type="entry name" value="Zn-dependent exopeptidases"/>
    <property type="match status" value="1"/>
</dbReference>
<dbReference type="EC" id="3.5.1.28" evidence="4"/>
<dbReference type="SUPFAM" id="SSF88713">
    <property type="entry name" value="Glycoside hydrolase/deacetylase"/>
    <property type="match status" value="1"/>
</dbReference>
<feature type="domain" description="NodB homology" evidence="3">
    <location>
        <begin position="284"/>
        <end position="483"/>
    </location>
</feature>
<dbReference type="PANTHER" id="PTHR30404:SF0">
    <property type="entry name" value="N-ACETYLMURAMOYL-L-ALANINE AMIDASE AMIC"/>
    <property type="match status" value="1"/>
</dbReference>
<evidence type="ECO:0000256" key="1">
    <source>
        <dbReference type="ARBA" id="ARBA00022801"/>
    </source>
</evidence>
<dbReference type="PANTHER" id="PTHR30404">
    <property type="entry name" value="N-ACETYLMURAMOYL-L-ALANINE AMIDASE"/>
    <property type="match status" value="1"/>
</dbReference>
<accession>A0A9D2SSB8</accession>
<evidence type="ECO:0000313" key="5">
    <source>
        <dbReference type="Proteomes" id="UP000823891"/>
    </source>
</evidence>
<dbReference type="CDD" id="cd10944">
    <property type="entry name" value="CE4_SmPgdA_like"/>
    <property type="match status" value="1"/>
</dbReference>
<dbReference type="InterPro" id="IPR002508">
    <property type="entry name" value="MurNAc-LAA_cat"/>
</dbReference>
<keyword evidence="2" id="KW-0472">Membrane</keyword>
<proteinExistence type="predicted"/>
<dbReference type="InterPro" id="IPR011330">
    <property type="entry name" value="Glyco_hydro/deAcase_b/a-brl"/>
</dbReference>
<sequence length="483" mass="54386">MEIGLGYAGKLRKKDGERRRWRRAGQAALLLLEAFLLLFFLWKLLELSDLSGIRLLQPEAGAADPGVVQAAYRQGKNKENAVKEASLTLPVSPEEVITRFHPGTILVALDAGHGGVDDGCRFDGVAEKEINLQIALLTKQKLEKLGYQVLMTRQDDGWLSKERRVKLANMAGANIYVSIHQNSFEKETVKGIETWYYAQDTSRDSERLARLLQQETAAAAGARERALRGDAELYVTGKTDMPACLIETGFLSNPEERALLTDPTYQERLAEGIANGIELYFHPKTMYLTFDDGPVAGNTERVLDILKERGIRAAFFVVGENVEKNPELARRIVAEGHTLGIHCYSHDYEKLYASAESYLADFDRAWRLVKEVTGVEAELFRFPGGSINAYNQEVYREIMEKMEERGFLYYDWNASLEDAVSQAEPEELITNARETALGRKRVVMLAHDAVYNTGICLDELLDSFPEYRFEPLTADVEPVRFAQ</sequence>
<reference evidence="4" key="2">
    <citation type="submission" date="2021-04" db="EMBL/GenBank/DDBJ databases">
        <authorList>
            <person name="Gilroy R."/>
        </authorList>
    </citation>
    <scope>NUCLEOTIDE SEQUENCE</scope>
    <source>
        <strain evidence="4">USAMLcec2-132</strain>
    </source>
</reference>
<dbReference type="Pfam" id="PF01520">
    <property type="entry name" value="Amidase_3"/>
    <property type="match status" value="1"/>
</dbReference>
<dbReference type="Pfam" id="PF01522">
    <property type="entry name" value="Polysacc_deac_1"/>
    <property type="match status" value="1"/>
</dbReference>
<dbReference type="GO" id="GO:0009253">
    <property type="term" value="P:peptidoglycan catabolic process"/>
    <property type="evidence" value="ECO:0007669"/>
    <property type="project" value="InterPro"/>
</dbReference>
<dbReference type="GO" id="GO:0030288">
    <property type="term" value="C:outer membrane-bounded periplasmic space"/>
    <property type="evidence" value="ECO:0007669"/>
    <property type="project" value="TreeGrafter"/>
</dbReference>